<dbReference type="InterPro" id="IPR001543">
    <property type="entry name" value="FliN-like_C"/>
</dbReference>
<sequence>MKSNNKHIKKESEKLDVFNIDPRTLGRPLNIAKANLTPNLHSIEDALAAAINAMVRRSDCHIELKSLSIEMKPTKPLHSAACFYQHTSHQGVCRLEVNHYLLTQLAEAFYGGKPSFSSEFSDVSQLRLNASEKRVQARLGAIALKQLDANWRVLETSPAFETCCLHAQYEISIGELKGELSVSLDDNLLVALGESNKAATLSPEAINEKRNHQLRQVPVKLNAILAQQSMPLEQVAQLRVGDIITSDIKEIVEVSSGEQKLFLARVSEQSNHLVLHITDHINPTENFSS</sequence>
<evidence type="ECO:0000259" key="1">
    <source>
        <dbReference type="Pfam" id="PF01052"/>
    </source>
</evidence>
<proteinExistence type="predicted"/>
<reference evidence="2 3" key="1">
    <citation type="submission" date="2020-01" db="EMBL/GenBank/DDBJ databases">
        <title>Whole genome and functional gene identification of agarase of Vibrio HN897.</title>
        <authorList>
            <person name="Liu Y."/>
            <person name="Zhao Z."/>
        </authorList>
    </citation>
    <scope>NUCLEOTIDE SEQUENCE [LARGE SCALE GENOMIC DNA]</scope>
    <source>
        <strain evidence="2 3">HN897</strain>
    </source>
</reference>
<dbReference type="EMBL" id="CP047475">
    <property type="protein sequence ID" value="QIA64552.1"/>
    <property type="molecule type" value="Genomic_DNA"/>
</dbReference>
<name>A0A7Z2T5I7_9VIBR</name>
<dbReference type="Gene3D" id="2.30.330.10">
    <property type="entry name" value="SpoA-like"/>
    <property type="match status" value="1"/>
</dbReference>
<gene>
    <name evidence="2" type="ORF">GT360_14095</name>
</gene>
<organism evidence="2 3">
    <name type="scientific">Vibrio astriarenae</name>
    <dbReference type="NCBI Taxonomy" id="1481923"/>
    <lineage>
        <taxon>Bacteria</taxon>
        <taxon>Pseudomonadati</taxon>
        <taxon>Pseudomonadota</taxon>
        <taxon>Gammaproteobacteria</taxon>
        <taxon>Vibrionales</taxon>
        <taxon>Vibrionaceae</taxon>
        <taxon>Vibrio</taxon>
    </lineage>
</organism>
<evidence type="ECO:0000313" key="2">
    <source>
        <dbReference type="EMBL" id="QIA64552.1"/>
    </source>
</evidence>
<dbReference type="AlphaFoldDB" id="A0A7Z2T5I7"/>
<keyword evidence="3" id="KW-1185">Reference proteome</keyword>
<protein>
    <recommendedName>
        <fullName evidence="1">Flagellar motor switch protein FliN-like C-terminal domain-containing protein</fullName>
    </recommendedName>
</protein>
<dbReference type="SUPFAM" id="SSF101801">
    <property type="entry name" value="Surface presentation of antigens (SPOA)"/>
    <property type="match status" value="1"/>
</dbReference>
<dbReference type="Proteomes" id="UP000464262">
    <property type="component" value="Chromosome 1"/>
</dbReference>
<dbReference type="KEGG" id="vas:GT360_14095"/>
<feature type="domain" description="Flagellar motor switch protein FliN-like C-terminal" evidence="1">
    <location>
        <begin position="213"/>
        <end position="281"/>
    </location>
</feature>
<accession>A0A7Z2T5I7</accession>
<dbReference type="RefSeq" id="WP_164649455.1">
    <property type="nucleotide sequence ID" value="NZ_CP047475.1"/>
</dbReference>
<evidence type="ECO:0000313" key="3">
    <source>
        <dbReference type="Proteomes" id="UP000464262"/>
    </source>
</evidence>
<dbReference type="InterPro" id="IPR036429">
    <property type="entry name" value="SpoA-like_sf"/>
</dbReference>
<dbReference type="Pfam" id="PF01052">
    <property type="entry name" value="FliMN_C"/>
    <property type="match status" value="1"/>
</dbReference>